<evidence type="ECO:0000256" key="7">
    <source>
        <dbReference type="RuleBase" id="RU003425"/>
    </source>
</evidence>
<evidence type="ECO:0000313" key="11">
    <source>
        <dbReference type="WBParaSite" id="MBELARI_LOCUS5102"/>
    </source>
</evidence>
<evidence type="ECO:0000259" key="9">
    <source>
        <dbReference type="PROSITE" id="PS50202"/>
    </source>
</evidence>
<dbReference type="PANTHER" id="PTHR22920:SF7">
    <property type="entry name" value="MSP DOMAIN-CONTAINING PROTEIN-RELATED"/>
    <property type="match status" value="1"/>
</dbReference>
<dbReference type="InterPro" id="IPR051155">
    <property type="entry name" value="Nematode_MSP"/>
</dbReference>
<dbReference type="Proteomes" id="UP000887575">
    <property type="component" value="Unassembled WGS sequence"/>
</dbReference>
<evidence type="ECO:0000256" key="8">
    <source>
        <dbReference type="SAM" id="MobiDB-lite"/>
    </source>
</evidence>
<evidence type="ECO:0000256" key="4">
    <source>
        <dbReference type="ARBA" id="ARBA00023273"/>
    </source>
</evidence>
<accession>A0AAF3FGE6</accession>
<proteinExistence type="predicted"/>
<keyword evidence="10" id="KW-1185">Reference proteome</keyword>
<comment type="subcellular location">
    <subcellularLocation>
        <location evidence="6">Cell projection</location>
        <location evidence="6">Pseudopodium</location>
    </subcellularLocation>
    <subcellularLocation>
        <location evidence="1">Cytoplasm</location>
        <location evidence="1">Cytoskeleton</location>
    </subcellularLocation>
</comment>
<organism evidence="10 11">
    <name type="scientific">Mesorhabditis belari</name>
    <dbReference type="NCBI Taxonomy" id="2138241"/>
    <lineage>
        <taxon>Eukaryota</taxon>
        <taxon>Metazoa</taxon>
        <taxon>Ecdysozoa</taxon>
        <taxon>Nematoda</taxon>
        <taxon>Chromadorea</taxon>
        <taxon>Rhabditida</taxon>
        <taxon>Rhabditina</taxon>
        <taxon>Rhabditomorpha</taxon>
        <taxon>Rhabditoidea</taxon>
        <taxon>Rhabditidae</taxon>
        <taxon>Mesorhabditinae</taxon>
        <taxon>Mesorhabditis</taxon>
    </lineage>
</organism>
<evidence type="ECO:0000313" key="10">
    <source>
        <dbReference type="Proteomes" id="UP000887575"/>
    </source>
</evidence>
<evidence type="ECO:0000256" key="5">
    <source>
        <dbReference type="ARBA" id="ARBA00037744"/>
    </source>
</evidence>
<comment type="function">
    <text evidence="5 7">Central component in molecular interactions underlying sperm crawling. Forms an extensive filament system that extends from sperm villipoda, along the leading edge of the pseudopod.</text>
</comment>
<dbReference type="AlphaFoldDB" id="A0AAF3FGE6"/>
<reference evidence="11" key="1">
    <citation type="submission" date="2024-02" db="UniProtKB">
        <authorList>
            <consortium name="WormBaseParasite"/>
        </authorList>
    </citation>
    <scope>IDENTIFICATION</scope>
</reference>
<evidence type="ECO:0000256" key="6">
    <source>
        <dbReference type="ARBA" id="ARBA00037818"/>
    </source>
</evidence>
<keyword evidence="4" id="KW-0966">Cell projection</keyword>
<dbReference type="GO" id="GO:0031143">
    <property type="term" value="C:pseudopodium"/>
    <property type="evidence" value="ECO:0007669"/>
    <property type="project" value="UniProtKB-SubCell"/>
</dbReference>
<evidence type="ECO:0000256" key="1">
    <source>
        <dbReference type="ARBA" id="ARBA00004245"/>
    </source>
</evidence>
<protein>
    <recommendedName>
        <fullName evidence="7">Major sperm protein</fullName>
    </recommendedName>
</protein>
<dbReference type="Gene3D" id="2.60.40.10">
    <property type="entry name" value="Immunoglobulins"/>
    <property type="match status" value="1"/>
</dbReference>
<feature type="domain" description="MSP" evidence="9">
    <location>
        <begin position="221"/>
        <end position="338"/>
    </location>
</feature>
<dbReference type="GO" id="GO:0005856">
    <property type="term" value="C:cytoskeleton"/>
    <property type="evidence" value="ECO:0007669"/>
    <property type="project" value="UniProtKB-SubCell"/>
</dbReference>
<dbReference type="InterPro" id="IPR000535">
    <property type="entry name" value="MSP_dom"/>
</dbReference>
<keyword evidence="3 7" id="KW-0206">Cytoskeleton</keyword>
<dbReference type="PROSITE" id="PS50202">
    <property type="entry name" value="MSP"/>
    <property type="match status" value="1"/>
</dbReference>
<dbReference type="PANTHER" id="PTHR22920">
    <property type="entry name" value="MAJOR SPERM PROTEIN"/>
    <property type="match status" value="1"/>
</dbReference>
<feature type="compositionally biased region" description="Polar residues" evidence="8">
    <location>
        <begin position="191"/>
        <end position="202"/>
    </location>
</feature>
<evidence type="ECO:0000256" key="2">
    <source>
        <dbReference type="ARBA" id="ARBA00022490"/>
    </source>
</evidence>
<sequence>MSLLERAFSFLNCTCCGKFFGYNAKVLSCENRRNRNCFDHEAVCGKCMHDHAESIHVIDKQRYITEFVARRHDIEEKIRDFTNKMETKFFDGSIGPLMDRSIVMAEAEASKAKSADFAEVAERRKAELLQLRSVYNGSFGLKVAQPKSLSGTSTTSVAVESVLEKEVVAEEPKKLDFPGIDLKPQEEEGKQQQMQAYQSARLQPDKTAQSTLSLNPIPPGDIITQPNAKVVFNAPYDDKHTYHIKVINASSRRIGWAFKITNMKRLGVDLPCGVLDPKEGVLVAVSCDAFAFGHEETNNDRIIIEWTNTPDGAAKQFRREWFQGGGMVRRKNFPIEYNP</sequence>
<dbReference type="SUPFAM" id="SSF49354">
    <property type="entry name" value="PapD-like"/>
    <property type="match status" value="1"/>
</dbReference>
<dbReference type="WBParaSite" id="MBELARI_LOCUS5102">
    <property type="protein sequence ID" value="MBELARI_LOCUS5102"/>
    <property type="gene ID" value="MBELARI_LOCUS5102"/>
</dbReference>
<evidence type="ECO:0000256" key="3">
    <source>
        <dbReference type="ARBA" id="ARBA00023212"/>
    </source>
</evidence>
<keyword evidence="2" id="KW-0963">Cytoplasm</keyword>
<dbReference type="InterPro" id="IPR008962">
    <property type="entry name" value="PapD-like_sf"/>
</dbReference>
<name>A0AAF3FGE6_9BILA</name>
<dbReference type="Pfam" id="PF00635">
    <property type="entry name" value="Motile_Sperm"/>
    <property type="match status" value="1"/>
</dbReference>
<dbReference type="InterPro" id="IPR013783">
    <property type="entry name" value="Ig-like_fold"/>
</dbReference>
<feature type="region of interest" description="Disordered" evidence="8">
    <location>
        <begin position="177"/>
        <end position="202"/>
    </location>
</feature>